<feature type="region of interest" description="Disordered" evidence="2">
    <location>
        <begin position="1"/>
        <end position="21"/>
    </location>
</feature>
<dbReference type="EMBL" id="JABJXA010000093">
    <property type="protein sequence ID" value="MBB1260361.1"/>
    <property type="molecule type" value="Genomic_DNA"/>
</dbReference>
<evidence type="ECO:0000313" key="5">
    <source>
        <dbReference type="EMBL" id="MQS04780.1"/>
    </source>
</evidence>
<dbReference type="SUPFAM" id="SSF52540">
    <property type="entry name" value="P-loop containing nucleoside triphosphate hydrolases"/>
    <property type="match status" value="1"/>
</dbReference>
<reference evidence="4" key="3">
    <citation type="journal article" name="Syst. Appl. Microbiol.">
        <title>Streptomyces alkaliterrae sp. nov., isolated from an alkaline soil, and emended descriptions of Streptomyces alkaliphilus, Streptomyces calidiresistens and Streptomyces durbertensis.</title>
        <authorList>
            <person name="Swiecimska M."/>
            <person name="Golinska P."/>
            <person name="Nouioui I."/>
            <person name="Wypij M."/>
            <person name="Rai M."/>
            <person name="Sangal V."/>
            <person name="Goodfellow M."/>
        </authorList>
    </citation>
    <scope>NUCLEOTIDE SEQUENCE</scope>
    <source>
        <strain evidence="4">OF8</strain>
    </source>
</reference>
<keyword evidence="1" id="KW-0802">TPR repeat</keyword>
<dbReference type="SUPFAM" id="SSF48452">
    <property type="entry name" value="TPR-like"/>
    <property type="match status" value="1"/>
</dbReference>
<dbReference type="Pfam" id="PF13401">
    <property type="entry name" value="AAA_22"/>
    <property type="match status" value="1"/>
</dbReference>
<comment type="caution">
    <text evidence="5">The sequence shown here is derived from an EMBL/GenBank/DDBJ whole genome shotgun (WGS) entry which is preliminary data.</text>
</comment>
<dbReference type="Proteomes" id="UP000517765">
    <property type="component" value="Unassembled WGS sequence"/>
</dbReference>
<protein>
    <submittedName>
        <fullName evidence="5">Tetratricopeptide repeat protein</fullName>
    </submittedName>
</protein>
<dbReference type="PANTHER" id="PTHR47691">
    <property type="entry name" value="REGULATOR-RELATED"/>
    <property type="match status" value="1"/>
</dbReference>
<keyword evidence="6" id="KW-1185">Reference proteome</keyword>
<dbReference type="Gene3D" id="3.40.50.300">
    <property type="entry name" value="P-loop containing nucleotide triphosphate hydrolases"/>
    <property type="match status" value="1"/>
</dbReference>
<dbReference type="SMART" id="SM00382">
    <property type="entry name" value="AAA"/>
    <property type="match status" value="1"/>
</dbReference>
<evidence type="ECO:0000313" key="4">
    <source>
        <dbReference type="EMBL" id="MBB1260361.1"/>
    </source>
</evidence>
<feature type="compositionally biased region" description="Low complexity" evidence="2">
    <location>
        <begin position="671"/>
        <end position="686"/>
    </location>
</feature>
<organism evidence="5 6">
    <name type="scientific">Streptomyces alkaliterrae</name>
    <dbReference type="NCBI Taxonomy" id="2213162"/>
    <lineage>
        <taxon>Bacteria</taxon>
        <taxon>Bacillati</taxon>
        <taxon>Actinomycetota</taxon>
        <taxon>Actinomycetes</taxon>
        <taxon>Kitasatosporales</taxon>
        <taxon>Streptomycetaceae</taxon>
        <taxon>Streptomyces</taxon>
    </lineage>
</organism>
<dbReference type="SMART" id="SM00028">
    <property type="entry name" value="TPR"/>
    <property type="match status" value="4"/>
</dbReference>
<gene>
    <name evidence="5" type="ORF">FNX44_023505</name>
    <name evidence="4" type="ORF">H3147_16180</name>
</gene>
<dbReference type="Pfam" id="PF13424">
    <property type="entry name" value="TPR_12"/>
    <property type="match status" value="1"/>
</dbReference>
<dbReference type="RefSeq" id="WP_143650821.1">
    <property type="nucleotide sequence ID" value="NZ_JABJXA010000093.1"/>
</dbReference>
<evidence type="ECO:0000256" key="2">
    <source>
        <dbReference type="SAM" id="MobiDB-lite"/>
    </source>
</evidence>
<dbReference type="EMBL" id="VJYK02000351">
    <property type="protein sequence ID" value="MQS04780.1"/>
    <property type="molecule type" value="Genomic_DNA"/>
</dbReference>
<dbReference type="PROSITE" id="PS50005">
    <property type="entry name" value="TPR"/>
    <property type="match status" value="1"/>
</dbReference>
<reference evidence="5 6" key="1">
    <citation type="submission" date="2019-10" db="EMBL/GenBank/DDBJ databases">
        <title>Streptomyces sp. nov., a novel actinobacterium isolated from alkaline environment.</title>
        <authorList>
            <person name="Golinska P."/>
        </authorList>
    </citation>
    <scope>NUCLEOTIDE SEQUENCE [LARGE SCALE GENOMIC DNA]</scope>
    <source>
        <strain evidence="5 6">OF1</strain>
    </source>
</reference>
<dbReference type="InterPro" id="IPR011990">
    <property type="entry name" value="TPR-like_helical_dom_sf"/>
</dbReference>
<dbReference type="PRINTS" id="PR00364">
    <property type="entry name" value="DISEASERSIST"/>
</dbReference>
<dbReference type="InterPro" id="IPR027417">
    <property type="entry name" value="P-loop_NTPase"/>
</dbReference>
<evidence type="ECO:0000313" key="7">
    <source>
        <dbReference type="Proteomes" id="UP000517765"/>
    </source>
</evidence>
<proteinExistence type="predicted"/>
<evidence type="ECO:0000313" key="6">
    <source>
        <dbReference type="Proteomes" id="UP000320857"/>
    </source>
</evidence>
<dbReference type="Gene3D" id="1.25.40.10">
    <property type="entry name" value="Tetratricopeptide repeat domain"/>
    <property type="match status" value="1"/>
</dbReference>
<feature type="domain" description="AAA+ ATPase" evidence="3">
    <location>
        <begin position="49"/>
        <end position="205"/>
    </location>
</feature>
<accession>A0A5P0YXQ7</accession>
<dbReference type="PANTHER" id="PTHR47691:SF3">
    <property type="entry name" value="HTH-TYPE TRANSCRIPTIONAL REGULATOR RV0890C-RELATED"/>
    <property type="match status" value="1"/>
</dbReference>
<evidence type="ECO:0000256" key="1">
    <source>
        <dbReference type="PROSITE-ProRule" id="PRU00339"/>
    </source>
</evidence>
<evidence type="ECO:0000259" key="3">
    <source>
        <dbReference type="SMART" id="SM00382"/>
    </source>
</evidence>
<dbReference type="InterPro" id="IPR019734">
    <property type="entry name" value="TPR_rpt"/>
</dbReference>
<dbReference type="AlphaFoldDB" id="A0A5P0YXQ7"/>
<dbReference type="InterPro" id="IPR049945">
    <property type="entry name" value="AAA_22"/>
</dbReference>
<feature type="region of interest" description="Disordered" evidence="2">
    <location>
        <begin position="662"/>
        <end position="705"/>
    </location>
</feature>
<dbReference type="GO" id="GO:0016887">
    <property type="term" value="F:ATP hydrolysis activity"/>
    <property type="evidence" value="ECO:0007669"/>
    <property type="project" value="InterPro"/>
</dbReference>
<name>A0A5P0YXQ7_9ACTN</name>
<feature type="repeat" description="TPR" evidence="1">
    <location>
        <begin position="505"/>
        <end position="538"/>
    </location>
</feature>
<reference evidence="7" key="2">
    <citation type="submission" date="2020-05" db="EMBL/GenBank/DDBJ databases">
        <title>Classification of alakaliphilic streptomycetes isolated from an alkaline soil next to Lonar Crater, India and a proposal for the recognition of Streptomyces alkaliterrae sp. nov.</title>
        <authorList>
            <person name="Golinska P."/>
        </authorList>
    </citation>
    <scope>NUCLEOTIDE SEQUENCE [LARGE SCALE GENOMIC DNA]</scope>
    <source>
        <strain evidence="7">OF8</strain>
    </source>
</reference>
<sequence>MTDQAVHSSVPGAAAGQEGWTGRRRELAGLTADVERAGLDTLAGRPAARCRVLLIAGRPGSGRTALAEEFAARVAADYPDGVLRARLTDPGGAVVPLERIARDLLDALGVPAPAGAGEDELTELLRVTLRERRALLLLDDVAAAEQVVEILPETRGCLVVATADGPLTGVPDVRPCTLGGLDGDAARTLLARRSGGEIRITVDPRAAERLAELCGHLPAALTLAAGWLAAHPQSSVLDAARAMEAREESGPLPRAFHLLLDSLPPTPARMLRLLPLAPGGLVDAHTASALAGCSVPAARTAVEEFAATGLLRPLGDGTFEVPGCLDPLLRAELERAEKPADILLAGARMLERTVRLLHNCRAATEPPESEDRRALAAEPKAMRFDTAEAARRWLDGRLPALLAAARQVVADGDLDTLARRYLAALARALEAHRQPEEAAPERYRLHELVLDVAERRGLHREKAAALLNLGDLDAGCGRLPEALARYRAALEAARADGEGWHEAAVRAMDSMGCAYAELEDWQRAADWFDRALALAQTRDDVGVTTRLYGRLGAVRMYSGQWAQALGAWRAAVAGHRRLRDPQGCARALGELARVQEYAGRPEDSLRTCYDALDWAVRAGDGRLRAALSLRLADTCDRLGEFTTAAAHRALADRLLAELDAEAAGERGGEPSGAAAGGASDTADSSGPSCDSRGSTYEIHGEIGKD</sequence>
<dbReference type="Proteomes" id="UP000320857">
    <property type="component" value="Unassembled WGS sequence"/>
</dbReference>
<dbReference type="InterPro" id="IPR003593">
    <property type="entry name" value="AAA+_ATPase"/>
</dbReference>